<evidence type="ECO:0000256" key="15">
    <source>
        <dbReference type="ARBA" id="ARBA00023136"/>
    </source>
</evidence>
<dbReference type="PANTHER" id="PTHR42829">
    <property type="entry name" value="NADH-UBIQUINONE OXIDOREDUCTASE CHAIN 5"/>
    <property type="match status" value="1"/>
</dbReference>
<evidence type="ECO:0000256" key="9">
    <source>
        <dbReference type="ARBA" id="ARBA00022967"/>
    </source>
</evidence>
<feature type="transmembrane region" description="Helical" evidence="18">
    <location>
        <begin position="167"/>
        <end position="192"/>
    </location>
</feature>
<dbReference type="InterPro" id="IPR001750">
    <property type="entry name" value="ND/Mrp_TM"/>
</dbReference>
<evidence type="ECO:0000256" key="11">
    <source>
        <dbReference type="ARBA" id="ARBA00022989"/>
    </source>
</evidence>
<feature type="transmembrane region" description="Helical" evidence="18">
    <location>
        <begin position="144"/>
        <end position="161"/>
    </location>
</feature>
<feature type="transmembrane region" description="Helical" evidence="18">
    <location>
        <begin position="47"/>
        <end position="69"/>
    </location>
</feature>
<dbReference type="PANTHER" id="PTHR42829:SF2">
    <property type="entry name" value="NADH-UBIQUINONE OXIDOREDUCTASE CHAIN 5"/>
    <property type="match status" value="1"/>
</dbReference>
<dbReference type="GO" id="GO:0003954">
    <property type="term" value="F:NADH dehydrogenase activity"/>
    <property type="evidence" value="ECO:0007669"/>
    <property type="project" value="TreeGrafter"/>
</dbReference>
<keyword evidence="15 18" id="KW-0472">Membrane</keyword>
<evidence type="ECO:0000256" key="13">
    <source>
        <dbReference type="ARBA" id="ARBA00023075"/>
    </source>
</evidence>
<dbReference type="AlphaFoldDB" id="A0A4Y6I538"/>
<name>A0A4Y6I538_9ARAC</name>
<geneLocation type="mitochondrion" evidence="21"/>
<keyword evidence="12" id="KW-0520">NAD</keyword>
<dbReference type="GO" id="GO:0008137">
    <property type="term" value="F:NADH dehydrogenase (ubiquinone) activity"/>
    <property type="evidence" value="ECO:0007669"/>
    <property type="project" value="UniProtKB-EC"/>
</dbReference>
<feature type="domain" description="NADH:quinone oxidoreductase/Mrp antiporter transmembrane" evidence="19">
    <location>
        <begin position="99"/>
        <end position="370"/>
    </location>
</feature>
<feature type="transmembrane region" description="Helical" evidence="18">
    <location>
        <begin position="472"/>
        <end position="496"/>
    </location>
</feature>
<feature type="transmembrane region" description="Helical" evidence="18">
    <location>
        <begin position="103"/>
        <end position="123"/>
    </location>
</feature>
<comment type="catalytic activity">
    <reaction evidence="17">
        <text>a ubiquinone + NADH + 5 H(+)(in) = a ubiquinol + NAD(+) + 4 H(+)(out)</text>
        <dbReference type="Rhea" id="RHEA:29091"/>
        <dbReference type="Rhea" id="RHEA-COMP:9565"/>
        <dbReference type="Rhea" id="RHEA-COMP:9566"/>
        <dbReference type="ChEBI" id="CHEBI:15378"/>
        <dbReference type="ChEBI" id="CHEBI:16389"/>
        <dbReference type="ChEBI" id="CHEBI:17976"/>
        <dbReference type="ChEBI" id="CHEBI:57540"/>
        <dbReference type="ChEBI" id="CHEBI:57945"/>
        <dbReference type="EC" id="7.1.1.2"/>
    </reaction>
</comment>
<dbReference type="Pfam" id="PF00361">
    <property type="entry name" value="Proton_antipo_M"/>
    <property type="match status" value="1"/>
</dbReference>
<dbReference type="GO" id="GO:0042773">
    <property type="term" value="P:ATP synthesis coupled electron transport"/>
    <property type="evidence" value="ECO:0007669"/>
    <property type="project" value="InterPro"/>
</dbReference>
<feature type="transmembrane region" description="Helical" evidence="18">
    <location>
        <begin position="282"/>
        <end position="304"/>
    </location>
</feature>
<evidence type="ECO:0000256" key="14">
    <source>
        <dbReference type="ARBA" id="ARBA00023128"/>
    </source>
</evidence>
<dbReference type="EC" id="7.1.1.2" evidence="3"/>
<dbReference type="InterPro" id="IPR003945">
    <property type="entry name" value="NU5C-like"/>
</dbReference>
<evidence type="ECO:0000256" key="17">
    <source>
        <dbReference type="ARBA" id="ARBA00049551"/>
    </source>
</evidence>
<feature type="transmembrane region" description="Helical" evidence="18">
    <location>
        <begin position="408"/>
        <end position="426"/>
    </location>
</feature>
<evidence type="ECO:0000256" key="12">
    <source>
        <dbReference type="ARBA" id="ARBA00023027"/>
    </source>
</evidence>
<dbReference type="GO" id="GO:0005743">
    <property type="term" value="C:mitochondrial inner membrane"/>
    <property type="evidence" value="ECO:0007669"/>
    <property type="project" value="UniProtKB-SubCell"/>
</dbReference>
<dbReference type="EMBL" id="MK086023">
    <property type="protein sequence ID" value="QDF64715.1"/>
    <property type="molecule type" value="Genomic_DNA"/>
</dbReference>
<feature type="transmembrane region" description="Helical" evidence="18">
    <location>
        <begin position="525"/>
        <end position="544"/>
    </location>
</feature>
<dbReference type="RefSeq" id="YP_009680181.1">
    <property type="nucleotide sequence ID" value="NC_044101.1"/>
</dbReference>
<feature type="transmembrane region" description="Helical" evidence="18">
    <location>
        <begin position="21"/>
        <end position="41"/>
    </location>
</feature>
<feature type="transmembrane region" description="Helical" evidence="18">
    <location>
        <begin position="438"/>
        <end position="460"/>
    </location>
</feature>
<dbReference type="PRINTS" id="PR01434">
    <property type="entry name" value="NADHDHGNASE5"/>
</dbReference>
<evidence type="ECO:0000256" key="4">
    <source>
        <dbReference type="ARBA" id="ARBA00021096"/>
    </source>
</evidence>
<evidence type="ECO:0000259" key="20">
    <source>
        <dbReference type="Pfam" id="PF06455"/>
    </source>
</evidence>
<comment type="function">
    <text evidence="1">Core subunit of the mitochondrial membrane respiratory chain NADH dehydrogenase (Complex I) that is believed to belong to the minimal assembly required for catalysis. Complex I functions in the transfer of electrons from NADH to the respiratory chain. The immediate electron acceptor for the enzyme is believed to be ubiquinone.</text>
</comment>
<keyword evidence="5" id="KW-0813">Transport</keyword>
<feature type="transmembrane region" description="Helical" evidence="18">
    <location>
        <begin position="325"/>
        <end position="346"/>
    </location>
</feature>
<organism evidence="21">
    <name type="scientific">Neoscona scylla</name>
    <dbReference type="NCBI Taxonomy" id="1112445"/>
    <lineage>
        <taxon>Eukaryota</taxon>
        <taxon>Metazoa</taxon>
        <taxon>Ecdysozoa</taxon>
        <taxon>Arthropoda</taxon>
        <taxon>Chelicerata</taxon>
        <taxon>Arachnida</taxon>
        <taxon>Araneae</taxon>
        <taxon>Araneomorphae</taxon>
        <taxon>Entelegynae</taxon>
        <taxon>Araneoidea</taxon>
        <taxon>Araneidae</taxon>
        <taxon>Neoscona</taxon>
    </lineage>
</organism>
<proteinExistence type="predicted"/>
<dbReference type="GO" id="GO:0015990">
    <property type="term" value="P:electron transport coupled proton transport"/>
    <property type="evidence" value="ECO:0007669"/>
    <property type="project" value="TreeGrafter"/>
</dbReference>
<evidence type="ECO:0000256" key="16">
    <source>
        <dbReference type="ARBA" id="ARBA00031027"/>
    </source>
</evidence>
<dbReference type="CTD" id="4540"/>
<evidence type="ECO:0000256" key="18">
    <source>
        <dbReference type="SAM" id="Phobius"/>
    </source>
</evidence>
<evidence type="ECO:0000256" key="3">
    <source>
        <dbReference type="ARBA" id="ARBA00012944"/>
    </source>
</evidence>
<protein>
    <recommendedName>
        <fullName evidence="4">NADH-ubiquinone oxidoreductase chain 5</fullName>
        <ecNumber evidence="3">7.1.1.2</ecNumber>
    </recommendedName>
    <alternativeName>
        <fullName evidence="16">NADH dehydrogenase subunit 5</fullName>
    </alternativeName>
</protein>
<dbReference type="GeneID" id="41041782"/>
<evidence type="ECO:0000256" key="6">
    <source>
        <dbReference type="ARBA" id="ARBA00022660"/>
    </source>
</evidence>
<keyword evidence="6" id="KW-0679">Respiratory chain</keyword>
<evidence type="ECO:0000256" key="7">
    <source>
        <dbReference type="ARBA" id="ARBA00022692"/>
    </source>
</evidence>
<evidence type="ECO:0000313" key="21">
    <source>
        <dbReference type="EMBL" id="QDF64715.1"/>
    </source>
</evidence>
<keyword evidence="8" id="KW-0999">Mitochondrion inner membrane</keyword>
<keyword evidence="13" id="KW-0830">Ubiquinone</keyword>
<reference evidence="21" key="1">
    <citation type="submission" date="2018-10" db="EMBL/GenBank/DDBJ databases">
        <authorList>
            <person name="Yang W.-J."/>
            <person name="Xu K.-K."/>
            <person name="Yang D.-X."/>
            <person name="Li C."/>
        </authorList>
    </citation>
    <scope>NUCLEOTIDE SEQUENCE</scope>
</reference>
<feature type="transmembrane region" description="Helical" evidence="18">
    <location>
        <begin position="81"/>
        <end position="97"/>
    </location>
</feature>
<dbReference type="Pfam" id="PF06455">
    <property type="entry name" value="NADH5_C"/>
    <property type="match status" value="1"/>
</dbReference>
<feature type="transmembrane region" description="Helical" evidence="18">
    <location>
        <begin position="229"/>
        <end position="246"/>
    </location>
</feature>
<feature type="transmembrane region" description="Helical" evidence="18">
    <location>
        <begin position="258"/>
        <end position="276"/>
    </location>
</feature>
<keyword evidence="7 18" id="KW-0812">Transmembrane</keyword>
<sequence length="546" mass="62072">MFQSMMMMMMSLIPLTMSMYMMYYSTFISIELPLISFYSTYIPVSFLIDWTSMMFLFTVMFISSMILMFSMEYIPTLEHKQFSLMLLSFVLSMSFLIMSDNIIFILLGWDGLGLTSFVLVVYYQNASSSASGSITIFSNRVGDIFILLSIAFLLSISNWNFPMNENFPTMIMLFLVLAACTKSAQFPFSAWLPAAMAAPTPISALVHSSTLVTAGVYLLIRIMNYPHPSAMMLILIISSMTAIYASMSANWEMDMKKIIALSTLSQIAMMMFAISLGSISLAFFHLIIHALFKSMMFLCAGIMIHSSTYQDMRNMGTTLNNIPMIASVLGIASLSLMGFPFMSGFFSKDPIVETVIFSKTLSLMSILMMLSVGMTSAYSFRMISLAMKFVLKSKPDINIHPANFMETPIIIMAPFSIIMGTLMMWMSYPEQMFIIPNFYKFLIILMLTLGLIIGMTLTYTSQKYLNFGQASISLWFNHFLTTLPSLPLSIMMNFFMKNDKMWQETYGPKYCYNYYSMMSYNPDMISSQLMFIILMMTLYPVLILSL</sequence>
<dbReference type="InterPro" id="IPR010934">
    <property type="entry name" value="NADH_DH_su5_C"/>
</dbReference>
<evidence type="ECO:0000256" key="5">
    <source>
        <dbReference type="ARBA" id="ARBA00022448"/>
    </source>
</evidence>
<keyword evidence="14 21" id="KW-0496">Mitochondrion</keyword>
<reference evidence="21" key="2">
    <citation type="journal article" date="2019" name="Mitochondrial DNA Part B Resour">
        <title>Characterization of the complete mitochondrial genome sequence of Neoscona scylla and phylogenetic analysis.</title>
        <authorList>
            <person name="Xu K."/>
            <person name="Lin X."/>
            <person name="Yang D."/>
            <person name="Yang W."/>
            <person name="Li C."/>
        </authorList>
    </citation>
    <scope>NUCLEOTIDE SEQUENCE</scope>
</reference>
<keyword evidence="10" id="KW-0249">Electron transport</keyword>
<keyword evidence="11 18" id="KW-1133">Transmembrane helix</keyword>
<evidence type="ECO:0000256" key="8">
    <source>
        <dbReference type="ARBA" id="ARBA00022792"/>
    </source>
</evidence>
<accession>A0A4Y6I538</accession>
<comment type="subcellular location">
    <subcellularLocation>
        <location evidence="2">Mitochondrion inner membrane</location>
        <topology evidence="2">Multi-pass membrane protein</topology>
    </subcellularLocation>
</comment>
<evidence type="ECO:0000256" key="1">
    <source>
        <dbReference type="ARBA" id="ARBA00003257"/>
    </source>
</evidence>
<evidence type="ECO:0000256" key="10">
    <source>
        <dbReference type="ARBA" id="ARBA00022982"/>
    </source>
</evidence>
<keyword evidence="9" id="KW-1278">Translocase</keyword>
<gene>
    <name evidence="21" type="primary">ND5</name>
</gene>
<evidence type="ECO:0000259" key="19">
    <source>
        <dbReference type="Pfam" id="PF00361"/>
    </source>
</evidence>
<feature type="transmembrane region" description="Helical" evidence="18">
    <location>
        <begin position="204"/>
        <end position="223"/>
    </location>
</feature>
<feature type="domain" description="NADH dehydrogenase subunit 5 C-terminal" evidence="20">
    <location>
        <begin position="378"/>
        <end position="545"/>
    </location>
</feature>
<evidence type="ECO:0000256" key="2">
    <source>
        <dbReference type="ARBA" id="ARBA00004448"/>
    </source>
</evidence>
<feature type="transmembrane region" description="Helical" evidence="18">
    <location>
        <begin position="366"/>
        <end position="387"/>
    </location>
</feature>